<dbReference type="EMBL" id="ML734895">
    <property type="protein sequence ID" value="KAB8239890.1"/>
    <property type="molecule type" value="Genomic_DNA"/>
</dbReference>
<evidence type="ECO:0000313" key="2">
    <source>
        <dbReference type="EMBL" id="KAB8239890.1"/>
    </source>
</evidence>
<dbReference type="PROSITE" id="PS00028">
    <property type="entry name" value="ZINC_FINGER_C2H2_1"/>
    <property type="match status" value="1"/>
</dbReference>
<gene>
    <name evidence="2" type="ORF">BDV35DRAFT_399173</name>
</gene>
<dbReference type="VEuPathDB" id="FungiDB:AFLA_007362"/>
<accession>A0A5N6GFC5</accession>
<organism evidence="2">
    <name type="scientific">Aspergillus flavus</name>
    <dbReference type="NCBI Taxonomy" id="5059"/>
    <lineage>
        <taxon>Eukaryota</taxon>
        <taxon>Fungi</taxon>
        <taxon>Dikarya</taxon>
        <taxon>Ascomycota</taxon>
        <taxon>Pezizomycotina</taxon>
        <taxon>Eurotiomycetes</taxon>
        <taxon>Eurotiomycetidae</taxon>
        <taxon>Eurotiales</taxon>
        <taxon>Aspergillaceae</taxon>
        <taxon>Aspergillus</taxon>
        <taxon>Aspergillus subgen. Circumdati</taxon>
    </lineage>
</organism>
<proteinExistence type="predicted"/>
<feature type="domain" description="C2H2-type" evidence="1">
    <location>
        <begin position="88"/>
        <end position="109"/>
    </location>
</feature>
<dbReference type="Proteomes" id="UP000325434">
    <property type="component" value="Unassembled WGS sequence"/>
</dbReference>
<protein>
    <recommendedName>
        <fullName evidence="1">C2H2-type domain-containing protein</fullName>
    </recommendedName>
</protein>
<evidence type="ECO:0000259" key="1">
    <source>
        <dbReference type="PROSITE" id="PS00028"/>
    </source>
</evidence>
<dbReference type="AlphaFoldDB" id="A0A5N6GFC5"/>
<dbReference type="InterPro" id="IPR013087">
    <property type="entry name" value="Znf_C2H2_type"/>
</dbReference>
<name>A0A5N6GFC5_ASPFL</name>
<reference evidence="2" key="1">
    <citation type="submission" date="2019-04" db="EMBL/GenBank/DDBJ databases">
        <title>Friends and foes A comparative genomics study of 23 Aspergillus species from section Flavi.</title>
        <authorList>
            <consortium name="DOE Joint Genome Institute"/>
            <person name="Kjaerbolling I."/>
            <person name="Vesth T."/>
            <person name="Frisvad J.C."/>
            <person name="Nybo J.L."/>
            <person name="Theobald S."/>
            <person name="Kildgaard S."/>
            <person name="Isbrandt T."/>
            <person name="Kuo A."/>
            <person name="Sato A."/>
            <person name="Lyhne E.K."/>
            <person name="Kogle M.E."/>
            <person name="Wiebenga A."/>
            <person name="Kun R.S."/>
            <person name="Lubbers R.J."/>
            <person name="Makela M.R."/>
            <person name="Barry K."/>
            <person name="Chovatia M."/>
            <person name="Clum A."/>
            <person name="Daum C."/>
            <person name="Haridas S."/>
            <person name="He G."/>
            <person name="LaButti K."/>
            <person name="Lipzen A."/>
            <person name="Mondo S."/>
            <person name="Riley R."/>
            <person name="Salamov A."/>
            <person name="Simmons B.A."/>
            <person name="Magnuson J.K."/>
            <person name="Henrissat B."/>
            <person name="Mortensen U.H."/>
            <person name="Larsen T.O."/>
            <person name="Devries R.P."/>
            <person name="Grigoriev I.V."/>
            <person name="Machida M."/>
            <person name="Baker S.E."/>
            <person name="Andersen M.R."/>
        </authorList>
    </citation>
    <scope>NUCLEOTIDE SEQUENCE [LARGE SCALE GENOMIC DNA]</scope>
    <source>
        <strain evidence="2">CBS 121.62</strain>
    </source>
</reference>
<dbReference type="InterPro" id="IPR022698">
    <property type="entry name" value="OrsD"/>
</dbReference>
<feature type="non-terminal residue" evidence="2">
    <location>
        <position position="297"/>
    </location>
</feature>
<dbReference type="Pfam" id="PF12013">
    <property type="entry name" value="OrsD"/>
    <property type="match status" value="1"/>
</dbReference>
<sequence>MDLFSYNPRYRVWICVSCQYALCPQRLESHLRRQHAKHPTAATAALRQAALTAMLQRPWLDPAKEPCVFPTSSSFLAPGLPVFPGLGCTHCEYACRSPYTLRNHIVRTHPETRPGRLGSRQPKGMESLGSPVYCQRFFVGGAGSVFFEIQSSAQAKRLLQKPDGMSRVAFIQAQANLDLDCDLAADQADDQQIVKQRDSTEIPPWLELTQWPKYLHGHSFPAVAALAALPHERQEPLLVQFSQSLTRLVDRAYRTIEDRRVNEFDQIRIDTFLQRPGIWDRPIQIHLKPSTYQRYRQ</sequence>